<evidence type="ECO:0008006" key="3">
    <source>
        <dbReference type="Google" id="ProtNLM"/>
    </source>
</evidence>
<name>A0ABU4USL6_9PSEU</name>
<proteinExistence type="predicted"/>
<reference evidence="1 2" key="2">
    <citation type="submission" date="2023-11" db="EMBL/GenBank/DDBJ databases">
        <authorList>
            <person name="Lara A.C."/>
            <person name="Chronakova A."/>
        </authorList>
    </citation>
    <scope>NUCLEOTIDE SEQUENCE [LARGE SCALE GENOMIC DNA]</scope>
    <source>
        <strain evidence="1 2">BCCO 10_0061</strain>
    </source>
</reference>
<sequence length="138" mass="14412">MKPSHLELSRAAAIGAAVLLGLGGVAVTPSAAFASPLDSCSVTAYLPQKSGNTITFSAVAACSGHNAVHQYAISRYRNGQYQGHKSIRCVDTIACYGSTTQSDVDGNQEWCTVIEGSSYIQGHGGRSLAAKKCETNSW</sequence>
<dbReference type="EMBL" id="JAXAVU010000004">
    <property type="protein sequence ID" value="MDX8141710.1"/>
    <property type="molecule type" value="Genomic_DNA"/>
</dbReference>
<protein>
    <recommendedName>
        <fullName evidence="3">Secreted protein</fullName>
    </recommendedName>
</protein>
<evidence type="ECO:0000313" key="2">
    <source>
        <dbReference type="Proteomes" id="UP001285352"/>
    </source>
</evidence>
<dbReference type="RefSeq" id="WP_319974030.1">
    <property type="nucleotide sequence ID" value="NZ_JAXAVU010000004.1"/>
</dbReference>
<dbReference type="Proteomes" id="UP001285352">
    <property type="component" value="Unassembled WGS sequence"/>
</dbReference>
<accession>A0ABU4USL6</accession>
<gene>
    <name evidence="1" type="ORF">SK854_06290</name>
</gene>
<reference evidence="1 2" key="1">
    <citation type="submission" date="2023-11" db="EMBL/GenBank/DDBJ databases">
        <title>Lentzea sokolovensis, sp. nov., Lentzea kristufkii, sp. nov., and Lentzea miocenensis, sp. nov., rare actinobacteria from Sokolov Coal Basin, Miocene lacustrine sediment, Czech Republic.</title>
        <authorList>
            <person name="Lara A."/>
            <person name="Kotroba L."/>
            <person name="Nouioui I."/>
            <person name="Neumann-Schaal M."/>
            <person name="Mast Y."/>
            <person name="Chronakova A."/>
        </authorList>
    </citation>
    <scope>NUCLEOTIDE SEQUENCE [LARGE SCALE GENOMIC DNA]</scope>
    <source>
        <strain evidence="1 2">BCCO 10_0061</strain>
    </source>
</reference>
<evidence type="ECO:0000313" key="1">
    <source>
        <dbReference type="EMBL" id="MDX8141710.1"/>
    </source>
</evidence>
<keyword evidence="2" id="KW-1185">Reference proteome</keyword>
<organism evidence="1 2">
    <name type="scientific">Lentzea sokolovensis</name>
    <dbReference type="NCBI Taxonomy" id="3095429"/>
    <lineage>
        <taxon>Bacteria</taxon>
        <taxon>Bacillati</taxon>
        <taxon>Actinomycetota</taxon>
        <taxon>Actinomycetes</taxon>
        <taxon>Pseudonocardiales</taxon>
        <taxon>Pseudonocardiaceae</taxon>
        <taxon>Lentzea</taxon>
    </lineage>
</organism>
<comment type="caution">
    <text evidence="1">The sequence shown here is derived from an EMBL/GenBank/DDBJ whole genome shotgun (WGS) entry which is preliminary data.</text>
</comment>